<feature type="domain" description="SF4 helicase" evidence="11">
    <location>
        <begin position="155"/>
        <end position="428"/>
    </location>
</feature>
<comment type="catalytic activity">
    <reaction evidence="10">
        <text>ATP + H2O = ADP + phosphate + H(+)</text>
        <dbReference type="Rhea" id="RHEA:13065"/>
        <dbReference type="ChEBI" id="CHEBI:15377"/>
        <dbReference type="ChEBI" id="CHEBI:15378"/>
        <dbReference type="ChEBI" id="CHEBI:30616"/>
        <dbReference type="ChEBI" id="CHEBI:43474"/>
        <dbReference type="ChEBI" id="CHEBI:456216"/>
        <dbReference type="EC" id="5.6.2.3"/>
    </reaction>
</comment>
<reference evidence="12 13" key="1">
    <citation type="submission" date="2017-09" db="EMBL/GenBank/DDBJ databases">
        <authorList>
            <person name="Lee N."/>
            <person name="Cho B.-K."/>
        </authorList>
    </citation>
    <scope>NUCLEOTIDE SEQUENCE [LARGE SCALE GENOMIC DNA]</scope>
    <source>
        <strain evidence="12 13">ATCC 13740</strain>
    </source>
</reference>
<evidence type="ECO:0000256" key="7">
    <source>
        <dbReference type="ARBA" id="ARBA00023125"/>
    </source>
</evidence>
<evidence type="ECO:0000256" key="3">
    <source>
        <dbReference type="ARBA" id="ARBA00022741"/>
    </source>
</evidence>
<dbReference type="InterPro" id="IPR036185">
    <property type="entry name" value="DNA_heli_DnaB-like_N_sf"/>
</dbReference>
<evidence type="ECO:0000256" key="4">
    <source>
        <dbReference type="ARBA" id="ARBA00022801"/>
    </source>
</evidence>
<evidence type="ECO:0000259" key="11">
    <source>
        <dbReference type="PROSITE" id="PS51199"/>
    </source>
</evidence>
<dbReference type="GO" id="GO:0006260">
    <property type="term" value="P:DNA replication"/>
    <property type="evidence" value="ECO:0007669"/>
    <property type="project" value="UniProtKB-KW"/>
</dbReference>
<dbReference type="AlphaFoldDB" id="A0A5J6IGN1"/>
<dbReference type="Gene3D" id="3.40.50.300">
    <property type="entry name" value="P-loop containing nucleotide triphosphate hydrolases"/>
    <property type="match status" value="1"/>
</dbReference>
<keyword evidence="6" id="KW-0067">ATP-binding</keyword>
<dbReference type="EMBL" id="CP023694">
    <property type="protein sequence ID" value="QEV30231.1"/>
    <property type="molecule type" value="Genomic_DNA"/>
</dbReference>
<dbReference type="KEGG" id="scoe:CP976_07420"/>
<keyword evidence="3" id="KW-0547">Nucleotide-binding</keyword>
<dbReference type="PANTHER" id="PTHR30153">
    <property type="entry name" value="REPLICATIVE DNA HELICASE DNAB"/>
    <property type="match status" value="1"/>
</dbReference>
<evidence type="ECO:0000256" key="8">
    <source>
        <dbReference type="ARBA" id="ARBA00023235"/>
    </source>
</evidence>
<dbReference type="InterPro" id="IPR016136">
    <property type="entry name" value="DNA_helicase_N/primase_C"/>
</dbReference>
<dbReference type="Proteomes" id="UP000326598">
    <property type="component" value="Chromosome"/>
</dbReference>
<proteinExistence type="inferred from homology"/>
<dbReference type="GO" id="GO:0003677">
    <property type="term" value="F:DNA binding"/>
    <property type="evidence" value="ECO:0007669"/>
    <property type="project" value="UniProtKB-KW"/>
</dbReference>
<dbReference type="PANTHER" id="PTHR30153:SF2">
    <property type="entry name" value="REPLICATIVE DNA HELICASE"/>
    <property type="match status" value="1"/>
</dbReference>
<dbReference type="Pfam" id="PF00772">
    <property type="entry name" value="DnaB"/>
    <property type="match status" value="1"/>
</dbReference>
<dbReference type="GO" id="GO:0043139">
    <property type="term" value="F:5'-3' DNA helicase activity"/>
    <property type="evidence" value="ECO:0007669"/>
    <property type="project" value="UniProtKB-EC"/>
</dbReference>
<dbReference type="Pfam" id="PF03796">
    <property type="entry name" value="DnaB_C"/>
    <property type="match status" value="1"/>
</dbReference>
<accession>A0A5J6IGN1</accession>
<evidence type="ECO:0000313" key="13">
    <source>
        <dbReference type="Proteomes" id="UP000326598"/>
    </source>
</evidence>
<comment type="similarity">
    <text evidence="1">Belongs to the helicase family. DnaB subfamily.</text>
</comment>
<keyword evidence="7" id="KW-0238">DNA-binding</keyword>
<evidence type="ECO:0000256" key="10">
    <source>
        <dbReference type="ARBA" id="ARBA00048954"/>
    </source>
</evidence>
<dbReference type="InterPro" id="IPR027417">
    <property type="entry name" value="P-loop_NTPase"/>
</dbReference>
<keyword evidence="5 12" id="KW-0347">Helicase</keyword>
<dbReference type="GO" id="GO:0016787">
    <property type="term" value="F:hydrolase activity"/>
    <property type="evidence" value="ECO:0007669"/>
    <property type="project" value="UniProtKB-KW"/>
</dbReference>
<dbReference type="Gene3D" id="1.10.860.10">
    <property type="entry name" value="DNAb Helicase, Chain A"/>
    <property type="match status" value="1"/>
</dbReference>
<evidence type="ECO:0000313" key="12">
    <source>
        <dbReference type="EMBL" id="QEV30231.1"/>
    </source>
</evidence>
<protein>
    <recommendedName>
        <fullName evidence="9">DNA 5'-3' helicase</fullName>
        <ecNumber evidence="9">5.6.2.3</ecNumber>
    </recommendedName>
</protein>
<dbReference type="PROSITE" id="PS51199">
    <property type="entry name" value="SF4_HELICASE"/>
    <property type="match status" value="1"/>
</dbReference>
<dbReference type="GO" id="GO:0005829">
    <property type="term" value="C:cytosol"/>
    <property type="evidence" value="ECO:0007669"/>
    <property type="project" value="TreeGrafter"/>
</dbReference>
<evidence type="ECO:0000256" key="5">
    <source>
        <dbReference type="ARBA" id="ARBA00022806"/>
    </source>
</evidence>
<dbReference type="SUPFAM" id="SSF48024">
    <property type="entry name" value="N-terminal domain of DnaB helicase"/>
    <property type="match status" value="1"/>
</dbReference>
<sequence>MLLSQHCIDRIIAAVEPGAFYRPAHQTIFTAICDLYGRSRTPKVDPITVGEELARTGDLNKVGGSTYLHHLVAAVPTTAHAEKYAEIVRDKAMLRAVIEAATRAAARAYTQQDEATEILDDAMAELQGAATGASPLEVKLSVGDRWAAFLDELEAGKDPNALDTPWHDLNDVVELKPGQLVTVGAATGGGKSLFGMNLATHVALTRCRPVLVASMEMGGSELMARLTAAEASVDLDRLIRRKLTDHDWAKVIKVSDRMQNASNFILDDSPNLTLSKIRARLRWMASHGQPAAMVVADYLQLMTPEGTGSNANRAQEVATISRGLKLMAMEFEIPVIALAQFNRNAAGRPPLVTDFKDSSAIEQDSNVIVLMHRPPQPDPDNPETKDLPDRTGEIDLIVAKNRNGISGRIIPLVFQGHYGRLQSMDRGY</sequence>
<evidence type="ECO:0000256" key="9">
    <source>
        <dbReference type="ARBA" id="ARBA00044969"/>
    </source>
</evidence>
<organism evidence="12 13">
    <name type="scientific">Streptomyces coeruleorubidus</name>
    <dbReference type="NCBI Taxonomy" id="116188"/>
    <lineage>
        <taxon>Bacteria</taxon>
        <taxon>Bacillati</taxon>
        <taxon>Actinomycetota</taxon>
        <taxon>Actinomycetes</taxon>
        <taxon>Kitasatosporales</taxon>
        <taxon>Streptomycetaceae</taxon>
        <taxon>Streptomyces</taxon>
    </lineage>
</organism>
<name>A0A5J6IGN1_STRC4</name>
<dbReference type="InterPro" id="IPR007694">
    <property type="entry name" value="DNA_helicase_DnaB-like_C"/>
</dbReference>
<dbReference type="InterPro" id="IPR007693">
    <property type="entry name" value="DNA_helicase_DnaB-like_N"/>
</dbReference>
<keyword evidence="2" id="KW-0235">DNA replication</keyword>
<evidence type="ECO:0000256" key="6">
    <source>
        <dbReference type="ARBA" id="ARBA00022840"/>
    </source>
</evidence>
<dbReference type="SUPFAM" id="SSF52540">
    <property type="entry name" value="P-loop containing nucleoside triphosphate hydrolases"/>
    <property type="match status" value="1"/>
</dbReference>
<dbReference type="EC" id="5.6.2.3" evidence="9"/>
<dbReference type="GO" id="GO:0005524">
    <property type="term" value="F:ATP binding"/>
    <property type="evidence" value="ECO:0007669"/>
    <property type="project" value="UniProtKB-KW"/>
</dbReference>
<keyword evidence="4" id="KW-0378">Hydrolase</keyword>
<keyword evidence="8" id="KW-0413">Isomerase</keyword>
<gene>
    <name evidence="12" type="ORF">CP976_07420</name>
</gene>
<evidence type="ECO:0000256" key="2">
    <source>
        <dbReference type="ARBA" id="ARBA00022705"/>
    </source>
</evidence>
<evidence type="ECO:0000256" key="1">
    <source>
        <dbReference type="ARBA" id="ARBA00008428"/>
    </source>
</evidence>